<reference evidence="2 3" key="1">
    <citation type="journal article" date="2016" name="Front. Microbiol.">
        <title>Genomic Resource of Rice Seed Associated Bacteria.</title>
        <authorList>
            <person name="Midha S."/>
            <person name="Bansal K."/>
            <person name="Sharma S."/>
            <person name="Kumar N."/>
            <person name="Patil P.P."/>
            <person name="Chaudhry V."/>
            <person name="Patil P.B."/>
        </authorList>
    </citation>
    <scope>NUCLEOTIDE SEQUENCE [LARGE SCALE GENOMIC DNA]</scope>
    <source>
        <strain evidence="2 3">NS354</strain>
    </source>
</reference>
<dbReference type="PIRSF" id="PIRSF005850">
    <property type="entry name" value="UCP005850"/>
    <property type="match status" value="1"/>
</dbReference>
<dbReference type="RefSeq" id="WP_058593019.1">
    <property type="nucleotide sequence ID" value="NZ_LDRK01000011.1"/>
</dbReference>
<dbReference type="OrthoDB" id="3224137at2"/>
<evidence type="ECO:0000313" key="2">
    <source>
        <dbReference type="EMBL" id="KTR87005.1"/>
    </source>
</evidence>
<name>A0A147ERY1_9MICO</name>
<evidence type="ECO:0000313" key="3">
    <source>
        <dbReference type="Proteomes" id="UP000070810"/>
    </source>
</evidence>
<feature type="coiled-coil region" evidence="1">
    <location>
        <begin position="59"/>
        <end position="191"/>
    </location>
</feature>
<dbReference type="Pfam" id="PF09903">
    <property type="entry name" value="DUF2130"/>
    <property type="match status" value="1"/>
</dbReference>
<dbReference type="AlphaFoldDB" id="A0A147ERY1"/>
<proteinExistence type="predicted"/>
<sequence length="481" mass="53999">MHEIMCPHCQRAFTVDEAGYADIVKQVRDSEFEAQLHERLVLAEQDKRQALQLAEADSAARLQRAAAEKDAEIQQLQARVEASATAQKLAVAEALSAVEKDRDALAGQLEQARREQEAAIALAEAKLEAAARQEAVARETELQELRARIASMELAQKLELSEAVSAVARERDELKNELERAALEKQLAERSLKEHHALQLKDRDGEIERLKDFKARLSTKMVGETLEQHCEVTFNQIRATAFPNAYFEKDNDARTGSKGDFIFRDRDVSGIEIVSIMFEMKNEADGTASKHRNEDFLKELDKDRREKGCEYAVLVSLLEPESELYNGGIVDVSHRYPKMYVIRPQFFIPLITLLRNAALNSAQVKAELEQVKSQNIDITHFESELDGFKDAFGRNYDLASRQFQEAIKRIDTSIAEMQKVKDNLLKSENNLRLANDKAQGVTIKKLTRGNPTMQRKFAELARGDADADAAAGAEQSGSARA</sequence>
<accession>A0A147ERY1</accession>
<organism evidence="2 3">
    <name type="scientific">Leucobacter chromiiresistens</name>
    <dbReference type="NCBI Taxonomy" id="1079994"/>
    <lineage>
        <taxon>Bacteria</taxon>
        <taxon>Bacillati</taxon>
        <taxon>Actinomycetota</taxon>
        <taxon>Actinomycetes</taxon>
        <taxon>Micrococcales</taxon>
        <taxon>Microbacteriaceae</taxon>
        <taxon>Leucobacter</taxon>
    </lineage>
</organism>
<dbReference type="EMBL" id="LDRK01000011">
    <property type="protein sequence ID" value="KTR87005.1"/>
    <property type="molecule type" value="Genomic_DNA"/>
</dbReference>
<keyword evidence="3" id="KW-1185">Reference proteome</keyword>
<comment type="caution">
    <text evidence="2">The sequence shown here is derived from an EMBL/GenBank/DDBJ whole genome shotgun (WGS) entry which is preliminary data.</text>
</comment>
<gene>
    <name evidence="2" type="ORF">NS354_02375</name>
</gene>
<dbReference type="Proteomes" id="UP000070810">
    <property type="component" value="Unassembled WGS sequence"/>
</dbReference>
<dbReference type="PATRIC" id="fig|1079994.3.peg.266"/>
<dbReference type="InterPro" id="IPR019219">
    <property type="entry name" value="DUF2130"/>
</dbReference>
<evidence type="ECO:0000256" key="1">
    <source>
        <dbReference type="SAM" id="Coils"/>
    </source>
</evidence>
<protein>
    <recommendedName>
        <fullName evidence="4">DUF2130 domain-containing protein</fullName>
    </recommendedName>
</protein>
<keyword evidence="1" id="KW-0175">Coiled coil</keyword>
<evidence type="ECO:0008006" key="4">
    <source>
        <dbReference type="Google" id="ProtNLM"/>
    </source>
</evidence>